<evidence type="ECO:0000313" key="3">
    <source>
        <dbReference type="Proteomes" id="UP000324222"/>
    </source>
</evidence>
<comment type="caution">
    <text evidence="2">The sequence shown here is derived from an EMBL/GenBank/DDBJ whole genome shotgun (WGS) entry which is preliminary data.</text>
</comment>
<gene>
    <name evidence="2" type="ORF">E2C01_054714</name>
</gene>
<name>A0A5B7GUN9_PORTR</name>
<dbReference type="EMBL" id="VSRR010017765">
    <property type="protein sequence ID" value="MPC60658.1"/>
    <property type="molecule type" value="Genomic_DNA"/>
</dbReference>
<evidence type="ECO:0000256" key="1">
    <source>
        <dbReference type="SAM" id="MobiDB-lite"/>
    </source>
</evidence>
<reference evidence="2 3" key="1">
    <citation type="submission" date="2019-05" db="EMBL/GenBank/DDBJ databases">
        <title>Another draft genome of Portunus trituberculatus and its Hox gene families provides insights of decapod evolution.</title>
        <authorList>
            <person name="Jeong J.-H."/>
            <person name="Song I."/>
            <person name="Kim S."/>
            <person name="Choi T."/>
            <person name="Kim D."/>
            <person name="Ryu S."/>
            <person name="Kim W."/>
        </authorList>
    </citation>
    <scope>NUCLEOTIDE SEQUENCE [LARGE SCALE GENOMIC DNA]</scope>
    <source>
        <tissue evidence="2">Muscle</tissue>
    </source>
</reference>
<dbReference type="AlphaFoldDB" id="A0A5B7GUN9"/>
<sequence>MEDNENKVRKISKTQNRLKMDQDQQKVNLKKITQKNWLRERNKRLPKW</sequence>
<protein>
    <submittedName>
        <fullName evidence="2">Uncharacterized protein</fullName>
    </submittedName>
</protein>
<organism evidence="2 3">
    <name type="scientific">Portunus trituberculatus</name>
    <name type="common">Swimming crab</name>
    <name type="synonym">Neptunus trituberculatus</name>
    <dbReference type="NCBI Taxonomy" id="210409"/>
    <lineage>
        <taxon>Eukaryota</taxon>
        <taxon>Metazoa</taxon>
        <taxon>Ecdysozoa</taxon>
        <taxon>Arthropoda</taxon>
        <taxon>Crustacea</taxon>
        <taxon>Multicrustacea</taxon>
        <taxon>Malacostraca</taxon>
        <taxon>Eumalacostraca</taxon>
        <taxon>Eucarida</taxon>
        <taxon>Decapoda</taxon>
        <taxon>Pleocyemata</taxon>
        <taxon>Brachyura</taxon>
        <taxon>Eubrachyura</taxon>
        <taxon>Portunoidea</taxon>
        <taxon>Portunidae</taxon>
        <taxon>Portuninae</taxon>
        <taxon>Portunus</taxon>
    </lineage>
</organism>
<dbReference type="Proteomes" id="UP000324222">
    <property type="component" value="Unassembled WGS sequence"/>
</dbReference>
<feature type="region of interest" description="Disordered" evidence="1">
    <location>
        <begin position="1"/>
        <end position="26"/>
    </location>
</feature>
<keyword evidence="3" id="KW-1185">Reference proteome</keyword>
<proteinExistence type="predicted"/>
<evidence type="ECO:0000313" key="2">
    <source>
        <dbReference type="EMBL" id="MPC60658.1"/>
    </source>
</evidence>
<accession>A0A5B7GUN9</accession>